<feature type="transmembrane region" description="Helical" evidence="1">
    <location>
        <begin position="137"/>
        <end position="154"/>
    </location>
</feature>
<proteinExistence type="predicted"/>
<keyword evidence="1" id="KW-0812">Transmembrane</keyword>
<evidence type="ECO:0000256" key="1">
    <source>
        <dbReference type="SAM" id="Phobius"/>
    </source>
</evidence>
<protein>
    <submittedName>
        <fullName evidence="2">DUF2752 domain-containing protein</fullName>
    </submittedName>
</protein>
<name>A0ABX4YM32_9LEPT</name>
<feature type="transmembrane region" description="Helical" evidence="1">
    <location>
        <begin position="39"/>
        <end position="58"/>
    </location>
</feature>
<dbReference type="EMBL" id="MCRM02000003">
    <property type="protein sequence ID" value="PNV76323.1"/>
    <property type="molecule type" value="Genomic_DNA"/>
</dbReference>
<organism evidence="2 3">
    <name type="scientific">Leptospira inadai serovar Lyme</name>
    <dbReference type="NCBI Taxonomy" id="293084"/>
    <lineage>
        <taxon>Bacteria</taxon>
        <taxon>Pseudomonadati</taxon>
        <taxon>Spirochaetota</taxon>
        <taxon>Spirochaetia</taxon>
        <taxon>Leptospirales</taxon>
        <taxon>Leptospiraceae</taxon>
        <taxon>Leptospira</taxon>
    </lineage>
</organism>
<feature type="transmembrane region" description="Helical" evidence="1">
    <location>
        <begin position="105"/>
        <end position="125"/>
    </location>
</feature>
<gene>
    <name evidence="2" type="ORF">BES34_004820</name>
</gene>
<evidence type="ECO:0000313" key="3">
    <source>
        <dbReference type="Proteomes" id="UP000094669"/>
    </source>
</evidence>
<dbReference type="Proteomes" id="UP000094669">
    <property type="component" value="Unassembled WGS sequence"/>
</dbReference>
<dbReference type="Pfam" id="PF10825">
    <property type="entry name" value="DUF2752"/>
    <property type="match status" value="1"/>
</dbReference>
<dbReference type="RefSeq" id="WP_010419339.1">
    <property type="nucleotide sequence ID" value="NZ_MCRM02000003.1"/>
</dbReference>
<sequence length="157" mass="17923">MQNTKVLRNRPNRLISIENRLQFGAGFSFFSRFARARPALTFLIGIAAVLSFSFYLPLDTESKHWFTLCWWKQLTGSDCPGCGIGRSLVCFFRGDVSASWKYHPFGIPLGSSFVLLFAMFCKMTAEEWDSFLSGKVFTVYAFGFGISLFTWFLFVKP</sequence>
<keyword evidence="1" id="KW-0472">Membrane</keyword>
<accession>A0ABX4YM32</accession>
<dbReference type="InterPro" id="IPR021215">
    <property type="entry name" value="DUF2752"/>
</dbReference>
<keyword evidence="1" id="KW-1133">Transmembrane helix</keyword>
<reference evidence="2" key="1">
    <citation type="submission" date="2018-01" db="EMBL/GenBank/DDBJ databases">
        <title>Genomic characterization of Leptospira inadai serogroup Lyme isolated from captured rat in Brazil and comparative analysis with human reference strain.</title>
        <authorList>
            <person name="Moreno L.Z."/>
            <person name="Loureiro A.P."/>
            <person name="Miraglia F."/>
            <person name="Kremer F.S."/>
            <person name="Eslabao M.R."/>
            <person name="Dellagostin O.A."/>
            <person name="Lilenbaum W."/>
            <person name="Moreno A.M."/>
        </authorList>
    </citation>
    <scope>NUCLEOTIDE SEQUENCE [LARGE SCALE GENOMIC DNA]</scope>
    <source>
        <strain evidence="2">M34/99</strain>
    </source>
</reference>
<keyword evidence="3" id="KW-1185">Reference proteome</keyword>
<comment type="caution">
    <text evidence="2">The sequence shown here is derived from an EMBL/GenBank/DDBJ whole genome shotgun (WGS) entry which is preliminary data.</text>
</comment>
<evidence type="ECO:0000313" key="2">
    <source>
        <dbReference type="EMBL" id="PNV76323.1"/>
    </source>
</evidence>